<organism evidence="1">
    <name type="scientific">Tanacetum cinerariifolium</name>
    <name type="common">Dalmatian daisy</name>
    <name type="synonym">Chrysanthemum cinerariifolium</name>
    <dbReference type="NCBI Taxonomy" id="118510"/>
    <lineage>
        <taxon>Eukaryota</taxon>
        <taxon>Viridiplantae</taxon>
        <taxon>Streptophyta</taxon>
        <taxon>Embryophyta</taxon>
        <taxon>Tracheophyta</taxon>
        <taxon>Spermatophyta</taxon>
        <taxon>Magnoliopsida</taxon>
        <taxon>eudicotyledons</taxon>
        <taxon>Gunneridae</taxon>
        <taxon>Pentapetalae</taxon>
        <taxon>asterids</taxon>
        <taxon>campanulids</taxon>
        <taxon>Asterales</taxon>
        <taxon>Asteraceae</taxon>
        <taxon>Asteroideae</taxon>
        <taxon>Anthemideae</taxon>
        <taxon>Anthemidinae</taxon>
        <taxon>Tanacetum</taxon>
    </lineage>
</organism>
<comment type="caution">
    <text evidence="1">The sequence shown here is derived from an EMBL/GenBank/DDBJ whole genome shotgun (WGS) entry which is preliminary data.</text>
</comment>
<evidence type="ECO:0000313" key="1">
    <source>
        <dbReference type="EMBL" id="GFC95369.1"/>
    </source>
</evidence>
<protein>
    <submittedName>
        <fullName evidence="1">Uncharacterized protein</fullName>
    </submittedName>
</protein>
<proteinExistence type="predicted"/>
<accession>A0A699SCJ0</accession>
<feature type="non-terminal residue" evidence="1">
    <location>
        <position position="1"/>
    </location>
</feature>
<name>A0A699SCJ0_TANCI</name>
<reference evidence="1" key="1">
    <citation type="journal article" date="2019" name="Sci. Rep.">
        <title>Draft genome of Tanacetum cinerariifolium, the natural source of mosquito coil.</title>
        <authorList>
            <person name="Yamashiro T."/>
            <person name="Shiraishi A."/>
            <person name="Satake H."/>
            <person name="Nakayama K."/>
        </authorList>
    </citation>
    <scope>NUCLEOTIDE SEQUENCE</scope>
</reference>
<gene>
    <name evidence="1" type="ORF">Tci_867339</name>
</gene>
<dbReference type="EMBL" id="BKCJ011154099">
    <property type="protein sequence ID" value="GFC95369.1"/>
    <property type="molecule type" value="Genomic_DNA"/>
</dbReference>
<sequence>QGERIDRLKEEVHGMCEALQGQRKVMDSMAHDFSRFTTWTVTSLAQLMDRAGVPYTRYSESQVEYQRRTR</sequence>
<dbReference type="AlphaFoldDB" id="A0A699SCJ0"/>